<reference evidence="2" key="2">
    <citation type="submission" date="2023-05" db="EMBL/GenBank/DDBJ databases">
        <authorList>
            <person name="Schelkunov M.I."/>
        </authorList>
    </citation>
    <scope>NUCLEOTIDE SEQUENCE</scope>
    <source>
        <strain evidence="2">Hsosn_3</strain>
        <tissue evidence="2">Leaf</tissue>
    </source>
</reference>
<sequence length="106" mass="12282">MCSFYADQISLSFTETLSMKGLTLNYMDRKSEAYDLVRLGLKLQKKAAKLLDFGVVRSTRFLWRYPVARVLLLFYGLELVGLVKYIAIVVDFRLVMVGSWCNDLVW</sequence>
<dbReference type="AlphaFoldDB" id="A0AAD8N4M1"/>
<evidence type="ECO:0000313" key="2">
    <source>
        <dbReference type="EMBL" id="KAK1401415.1"/>
    </source>
</evidence>
<gene>
    <name evidence="2" type="ORF">POM88_001020</name>
</gene>
<evidence type="ECO:0000256" key="1">
    <source>
        <dbReference type="SAM" id="Phobius"/>
    </source>
</evidence>
<keyword evidence="1" id="KW-1133">Transmembrane helix</keyword>
<protein>
    <submittedName>
        <fullName evidence="2">Uncharacterized protein</fullName>
    </submittedName>
</protein>
<comment type="caution">
    <text evidence="2">The sequence shown here is derived from an EMBL/GenBank/DDBJ whole genome shotgun (WGS) entry which is preliminary data.</text>
</comment>
<feature type="transmembrane region" description="Helical" evidence="1">
    <location>
        <begin position="70"/>
        <end position="90"/>
    </location>
</feature>
<dbReference type="Gene3D" id="1.25.40.1040">
    <property type="match status" value="1"/>
</dbReference>
<dbReference type="EMBL" id="JAUIZM010000001">
    <property type="protein sequence ID" value="KAK1401415.1"/>
    <property type="molecule type" value="Genomic_DNA"/>
</dbReference>
<evidence type="ECO:0000313" key="3">
    <source>
        <dbReference type="Proteomes" id="UP001237642"/>
    </source>
</evidence>
<keyword evidence="1" id="KW-0812">Transmembrane</keyword>
<proteinExistence type="predicted"/>
<organism evidence="2 3">
    <name type="scientific">Heracleum sosnowskyi</name>
    <dbReference type="NCBI Taxonomy" id="360622"/>
    <lineage>
        <taxon>Eukaryota</taxon>
        <taxon>Viridiplantae</taxon>
        <taxon>Streptophyta</taxon>
        <taxon>Embryophyta</taxon>
        <taxon>Tracheophyta</taxon>
        <taxon>Spermatophyta</taxon>
        <taxon>Magnoliopsida</taxon>
        <taxon>eudicotyledons</taxon>
        <taxon>Gunneridae</taxon>
        <taxon>Pentapetalae</taxon>
        <taxon>asterids</taxon>
        <taxon>campanulids</taxon>
        <taxon>Apiales</taxon>
        <taxon>Apiaceae</taxon>
        <taxon>Apioideae</taxon>
        <taxon>apioid superclade</taxon>
        <taxon>Tordylieae</taxon>
        <taxon>Tordyliinae</taxon>
        <taxon>Heracleum</taxon>
    </lineage>
</organism>
<name>A0AAD8N4M1_9APIA</name>
<accession>A0AAD8N4M1</accession>
<keyword evidence="3" id="KW-1185">Reference proteome</keyword>
<dbReference type="Proteomes" id="UP001237642">
    <property type="component" value="Unassembled WGS sequence"/>
</dbReference>
<keyword evidence="1" id="KW-0472">Membrane</keyword>
<reference evidence="2" key="1">
    <citation type="submission" date="2023-02" db="EMBL/GenBank/DDBJ databases">
        <title>Genome of toxic invasive species Heracleum sosnowskyi carries increased number of genes despite the absence of recent whole-genome duplications.</title>
        <authorList>
            <person name="Schelkunov M."/>
            <person name="Shtratnikova V."/>
            <person name="Makarenko M."/>
            <person name="Klepikova A."/>
            <person name="Omelchenko D."/>
            <person name="Novikova G."/>
            <person name="Obukhova E."/>
            <person name="Bogdanov V."/>
            <person name="Penin A."/>
            <person name="Logacheva M."/>
        </authorList>
    </citation>
    <scope>NUCLEOTIDE SEQUENCE</scope>
    <source>
        <strain evidence="2">Hsosn_3</strain>
        <tissue evidence="2">Leaf</tissue>
    </source>
</reference>